<evidence type="ECO:0008006" key="8">
    <source>
        <dbReference type="Google" id="ProtNLM"/>
    </source>
</evidence>
<evidence type="ECO:0000256" key="1">
    <source>
        <dbReference type="ARBA" id="ARBA00004245"/>
    </source>
</evidence>
<organism evidence="6 7">
    <name type="scientific">Stentor coeruleus</name>
    <dbReference type="NCBI Taxonomy" id="5963"/>
    <lineage>
        <taxon>Eukaryota</taxon>
        <taxon>Sar</taxon>
        <taxon>Alveolata</taxon>
        <taxon>Ciliophora</taxon>
        <taxon>Postciliodesmatophora</taxon>
        <taxon>Heterotrichea</taxon>
        <taxon>Heterotrichida</taxon>
        <taxon>Stentoridae</taxon>
        <taxon>Stentor</taxon>
    </lineage>
</organism>
<dbReference type="PRINTS" id="PR00190">
    <property type="entry name" value="ACTIN"/>
</dbReference>
<dbReference type="SUPFAM" id="SSF53067">
    <property type="entry name" value="Actin-like ATPase domain"/>
    <property type="match status" value="2"/>
</dbReference>
<dbReference type="GO" id="GO:0005856">
    <property type="term" value="C:cytoskeleton"/>
    <property type="evidence" value="ECO:0007669"/>
    <property type="project" value="UniProtKB-SubCell"/>
</dbReference>
<dbReference type="InterPro" id="IPR043129">
    <property type="entry name" value="ATPase_NBD"/>
</dbReference>
<dbReference type="Gene3D" id="3.90.640.10">
    <property type="entry name" value="Actin, Chain A, domain 4"/>
    <property type="match status" value="1"/>
</dbReference>
<proteinExistence type="inferred from homology"/>
<accession>A0A1R2ASN1</accession>
<comment type="similarity">
    <text evidence="5">Belongs to the actin family.</text>
</comment>
<keyword evidence="2" id="KW-0963">Cytoplasm</keyword>
<dbReference type="OrthoDB" id="5132116at2759"/>
<evidence type="ECO:0000256" key="5">
    <source>
        <dbReference type="RuleBase" id="RU000487"/>
    </source>
</evidence>
<dbReference type="FunFam" id="3.30.420.40:FF:000018">
    <property type="entry name" value="Actin-like protein (Centractin)"/>
    <property type="match status" value="1"/>
</dbReference>
<gene>
    <name evidence="6" type="ORF">SteCoe_35371</name>
</gene>
<keyword evidence="7" id="KW-1185">Reference proteome</keyword>
<sequence length="381" mass="42745">MVEPFFDVIFKQALVIDNGSGLMKAGLAGEERPSLVFPSYVGRPKYKKVLPGSMHEPEYFVGTEAEQNRGLLKLRYPLSHGIVENWADMENIWRYIYNQLGTMPQDHPVLLTEAPLNPYQNREKAAEVFFETFNVPGIFIAAQAVLSLYASAVTTGVVLDCGDGVTHAVPVYDGFALTHAVTRIDLAGRDITEHLLLLMKRAGYSFNTSAEFELVKQIKEKNCYVATIYSNEDKFLDEPNKNPSSYLLPDGRAINLGSERYRAAEILFSPDKVGLEFPGVQECLTISIQKADIDLRKTLYSSIFLAGGTTMMPGFGERLLSDMRRLSPKEVKIKISVPPERRLSCWLGGSILSSLAAFKNMWIKKQQYEDEGKRILHARSF</sequence>
<protein>
    <recommendedName>
        <fullName evidence="8">Actin</fullName>
    </recommendedName>
</protein>
<keyword evidence="3" id="KW-0206">Cytoskeleton</keyword>
<evidence type="ECO:0000313" key="6">
    <source>
        <dbReference type="EMBL" id="OMJ67465.1"/>
    </source>
</evidence>
<comment type="caution">
    <text evidence="6">The sequence shown here is derived from an EMBL/GenBank/DDBJ whole genome shotgun (WGS) entry which is preliminary data.</text>
</comment>
<dbReference type="FunFam" id="3.90.640.10:FF:000007">
    <property type="entry name" value="Actin like 7B"/>
    <property type="match status" value="1"/>
</dbReference>
<dbReference type="AlphaFoldDB" id="A0A1R2ASN1"/>
<dbReference type="CDD" id="cd10216">
    <property type="entry name" value="ASKHA_NBD_Arp1"/>
    <property type="match status" value="1"/>
</dbReference>
<dbReference type="Proteomes" id="UP000187209">
    <property type="component" value="Unassembled WGS sequence"/>
</dbReference>
<comment type="subcellular location">
    <subcellularLocation>
        <location evidence="1">Cytoplasm</location>
        <location evidence="1">Cytoskeleton</location>
    </subcellularLocation>
</comment>
<dbReference type="InterPro" id="IPR004000">
    <property type="entry name" value="Actin"/>
</dbReference>
<dbReference type="Gene3D" id="3.30.420.40">
    <property type="match status" value="2"/>
</dbReference>
<name>A0A1R2ASN1_9CILI</name>
<reference evidence="6 7" key="1">
    <citation type="submission" date="2016-11" db="EMBL/GenBank/DDBJ databases">
        <title>The macronuclear genome of Stentor coeruleus: a giant cell with tiny introns.</title>
        <authorList>
            <person name="Slabodnick M."/>
            <person name="Ruby J.G."/>
            <person name="Reiff S.B."/>
            <person name="Swart E.C."/>
            <person name="Gosai S."/>
            <person name="Prabakaran S."/>
            <person name="Witkowska E."/>
            <person name="Larue G.E."/>
            <person name="Fisher S."/>
            <person name="Freeman R.M."/>
            <person name="Gunawardena J."/>
            <person name="Chu W."/>
            <person name="Stover N.A."/>
            <person name="Gregory B.D."/>
            <person name="Nowacki M."/>
            <person name="Derisi J."/>
            <person name="Roy S.W."/>
            <person name="Marshall W.F."/>
            <person name="Sood P."/>
        </authorList>
    </citation>
    <scope>NUCLEOTIDE SEQUENCE [LARGE SCALE GENOMIC DNA]</scope>
    <source>
        <strain evidence="6">WM001</strain>
    </source>
</reference>
<dbReference type="PANTHER" id="PTHR11937">
    <property type="entry name" value="ACTIN"/>
    <property type="match status" value="1"/>
</dbReference>
<comment type="catalytic activity">
    <reaction evidence="4">
        <text>ATP + H2O = ADP + phosphate + H(+)</text>
        <dbReference type="Rhea" id="RHEA:13065"/>
        <dbReference type="ChEBI" id="CHEBI:15377"/>
        <dbReference type="ChEBI" id="CHEBI:15378"/>
        <dbReference type="ChEBI" id="CHEBI:30616"/>
        <dbReference type="ChEBI" id="CHEBI:43474"/>
        <dbReference type="ChEBI" id="CHEBI:456216"/>
    </reaction>
</comment>
<evidence type="ECO:0000256" key="3">
    <source>
        <dbReference type="ARBA" id="ARBA00023212"/>
    </source>
</evidence>
<evidence type="ECO:0000256" key="2">
    <source>
        <dbReference type="ARBA" id="ARBA00022490"/>
    </source>
</evidence>
<dbReference type="InterPro" id="IPR020902">
    <property type="entry name" value="Actin/actin-like_CS"/>
</dbReference>
<evidence type="ECO:0000256" key="4">
    <source>
        <dbReference type="ARBA" id="ARBA00049360"/>
    </source>
</evidence>
<dbReference type="PROSITE" id="PS01132">
    <property type="entry name" value="ACTINS_ACT_LIKE"/>
    <property type="match status" value="1"/>
</dbReference>
<evidence type="ECO:0000313" key="7">
    <source>
        <dbReference type="Proteomes" id="UP000187209"/>
    </source>
</evidence>
<dbReference type="EMBL" id="MPUH01001493">
    <property type="protein sequence ID" value="OMJ67465.1"/>
    <property type="molecule type" value="Genomic_DNA"/>
</dbReference>
<dbReference type="SMART" id="SM00268">
    <property type="entry name" value="ACTIN"/>
    <property type="match status" value="1"/>
</dbReference>
<dbReference type="Pfam" id="PF00022">
    <property type="entry name" value="Actin"/>
    <property type="match status" value="1"/>
</dbReference>